<gene>
    <name evidence="1" type="ORF">S12H4_46681</name>
</gene>
<reference evidence="1" key="1">
    <citation type="journal article" date="2014" name="Front. Microbiol.">
        <title>High frequency of phylogenetically diverse reductive dehalogenase-homologous genes in deep subseafloor sedimentary metagenomes.</title>
        <authorList>
            <person name="Kawai M."/>
            <person name="Futagami T."/>
            <person name="Toyoda A."/>
            <person name="Takaki Y."/>
            <person name="Nishi S."/>
            <person name="Hori S."/>
            <person name="Arai W."/>
            <person name="Tsubouchi T."/>
            <person name="Morono Y."/>
            <person name="Uchiyama I."/>
            <person name="Ito T."/>
            <person name="Fujiyama A."/>
            <person name="Inagaki F."/>
            <person name="Takami H."/>
        </authorList>
    </citation>
    <scope>NUCLEOTIDE SEQUENCE</scope>
    <source>
        <strain evidence="1">Expedition CK06-06</strain>
    </source>
</reference>
<dbReference type="EMBL" id="BARW01028990">
    <property type="protein sequence ID" value="GAJ04580.1"/>
    <property type="molecule type" value="Genomic_DNA"/>
</dbReference>
<comment type="caution">
    <text evidence="1">The sequence shown here is derived from an EMBL/GenBank/DDBJ whole genome shotgun (WGS) entry which is preliminary data.</text>
</comment>
<dbReference type="AlphaFoldDB" id="X1VDQ3"/>
<protein>
    <submittedName>
        <fullName evidence="1">Uncharacterized protein</fullName>
    </submittedName>
</protein>
<feature type="non-terminal residue" evidence="1">
    <location>
        <position position="1"/>
    </location>
</feature>
<organism evidence="1">
    <name type="scientific">marine sediment metagenome</name>
    <dbReference type="NCBI Taxonomy" id="412755"/>
    <lineage>
        <taxon>unclassified sequences</taxon>
        <taxon>metagenomes</taxon>
        <taxon>ecological metagenomes</taxon>
    </lineage>
</organism>
<name>X1VDQ3_9ZZZZ</name>
<accession>X1VDQ3</accession>
<sequence>PYGAGVRNTGVARAPYQQKARTVGYACPEICRVAYTKMHSELEVR</sequence>
<proteinExistence type="predicted"/>
<evidence type="ECO:0000313" key="1">
    <source>
        <dbReference type="EMBL" id="GAJ04580.1"/>
    </source>
</evidence>